<evidence type="ECO:0000256" key="1">
    <source>
        <dbReference type="ARBA" id="ARBA00009283"/>
    </source>
</evidence>
<dbReference type="GO" id="GO:0045134">
    <property type="term" value="F:UDP phosphatase activity"/>
    <property type="evidence" value="ECO:0007669"/>
    <property type="project" value="TreeGrafter"/>
</dbReference>
<protein>
    <submittedName>
        <fullName evidence="7">Uncharacterized protein</fullName>
    </submittedName>
</protein>
<dbReference type="InterPro" id="IPR029071">
    <property type="entry name" value="Ubiquitin-like_domsf"/>
</dbReference>
<reference evidence="7" key="1">
    <citation type="journal article" date="2023" name="Mol. Biol. Evol.">
        <title>Third-Generation Sequencing Reveals the Adaptive Role of the Epigenome in Three Deep-Sea Polychaetes.</title>
        <authorList>
            <person name="Perez M."/>
            <person name="Aroh O."/>
            <person name="Sun Y."/>
            <person name="Lan Y."/>
            <person name="Juniper S.K."/>
            <person name="Young C.R."/>
            <person name="Angers B."/>
            <person name="Qian P.Y."/>
        </authorList>
    </citation>
    <scope>NUCLEOTIDE SEQUENCE</scope>
    <source>
        <strain evidence="7">R07B-5</strain>
    </source>
</reference>
<dbReference type="AlphaFoldDB" id="A0AAD9UKR1"/>
<dbReference type="Pfam" id="PF01150">
    <property type="entry name" value="GDA1_CD39"/>
    <property type="match status" value="1"/>
</dbReference>
<dbReference type="CDD" id="cd24044">
    <property type="entry name" value="ASKHA_NBD_NTPDase1-like"/>
    <property type="match status" value="1"/>
</dbReference>
<dbReference type="PANTHER" id="PTHR11782:SF83">
    <property type="entry name" value="GUANOSINE-DIPHOSPHATASE"/>
    <property type="match status" value="1"/>
</dbReference>
<sequence length="596" mass="65187">MEVCIHSNLQTVQGEVTVEVDDEDKIDYLISAFCTQKNIRRKKQYVLRNVNDDILPSVRKLSSCGVKNGDVLYLGLKTPSSTEWPCGCNQWWLLAVIVLIIGAVGLVTVTLTVTERETLYDYGVVLDAGSSHTQLFVYQWEAGKVNGTAVAQQIHTCKAQGGGISNYTQNPEGAGHSLVPCLTEAQTKVPVSSHSTTPIWLGATAGMRLLRESDNDTCNKILASVRGEMKKTPFSFPNPLRGARILDGWEEGVFSWITVNYLTGNFGQFTVRLTPAQLWSQSPTTDGAMDMGGASTQMTFVAADSRNTSSLRLYGQDYHVYTHSYLCYGFNEAFRKYRALLVKSKTSSSVISDPCLPKGDNDTLTYSDIFEVPCTIGLAPNGTKPKTYTFTGSGDPAACLAAVDKMFDFTCKRQGPPCSFNGVYQPAIQGDYVAFAGFYYLLAALTGTSTNISYSQFRVAANDSCENGTSYKVVGELQNDALENMQSGVCFKSQYVFTLLTNGYGFNEDNWDRLHFQKSVMGQTTDLGWTLGLMLNASNAIPAELPTASMSIGVYVLLVLLFVAFIILSVGFACHARNNARSEVIPHQRLSTYGAV</sequence>
<keyword evidence="8" id="KW-1185">Reference proteome</keyword>
<dbReference type="GO" id="GO:0004382">
    <property type="term" value="F:GDP phosphatase activity"/>
    <property type="evidence" value="ECO:0007669"/>
    <property type="project" value="TreeGrafter"/>
</dbReference>
<evidence type="ECO:0000256" key="4">
    <source>
        <dbReference type="PIRSR" id="PIRSR600407-2"/>
    </source>
</evidence>
<feature type="active site" description="Proton acceptor" evidence="3">
    <location>
        <position position="251"/>
    </location>
</feature>
<dbReference type="InterPro" id="IPR000407">
    <property type="entry name" value="GDA1_CD39_NTPase"/>
</dbReference>
<keyword evidence="6" id="KW-0812">Transmembrane</keyword>
<feature type="binding site" evidence="4">
    <location>
        <begin position="293"/>
        <end position="297"/>
    </location>
    <ligand>
        <name>ATP</name>
        <dbReference type="ChEBI" id="CHEBI:30616"/>
    </ligand>
</feature>
<name>A0AAD9UKR1_RIDPI</name>
<dbReference type="PROSITE" id="PS01238">
    <property type="entry name" value="GDA1_CD39_NTPASE"/>
    <property type="match status" value="1"/>
</dbReference>
<dbReference type="GO" id="GO:0005886">
    <property type="term" value="C:plasma membrane"/>
    <property type="evidence" value="ECO:0007669"/>
    <property type="project" value="TreeGrafter"/>
</dbReference>
<comment type="similarity">
    <text evidence="1 5">Belongs to the GDA1/CD39 NTPase family.</text>
</comment>
<gene>
    <name evidence="7" type="ORF">NP493_17g10059</name>
</gene>
<dbReference type="GO" id="GO:0005524">
    <property type="term" value="F:ATP binding"/>
    <property type="evidence" value="ECO:0007669"/>
    <property type="project" value="UniProtKB-KW"/>
</dbReference>
<dbReference type="FunFam" id="3.30.420.40:FF:000068">
    <property type="entry name" value="Ectonucleoside triphosphate diphosphohydrolase 1"/>
    <property type="match status" value="1"/>
</dbReference>
<dbReference type="EMBL" id="JAODUO010000017">
    <property type="protein sequence ID" value="KAK2193133.1"/>
    <property type="molecule type" value="Genomic_DNA"/>
</dbReference>
<keyword evidence="2 5" id="KW-0378">Hydrolase</keyword>
<keyword evidence="6" id="KW-0472">Membrane</keyword>
<dbReference type="Proteomes" id="UP001209878">
    <property type="component" value="Unassembled WGS sequence"/>
</dbReference>
<dbReference type="Gene3D" id="3.30.420.40">
    <property type="match status" value="1"/>
</dbReference>
<evidence type="ECO:0000256" key="6">
    <source>
        <dbReference type="SAM" id="Phobius"/>
    </source>
</evidence>
<evidence type="ECO:0000313" key="8">
    <source>
        <dbReference type="Proteomes" id="UP001209878"/>
    </source>
</evidence>
<dbReference type="GO" id="GO:0009134">
    <property type="term" value="P:nucleoside diphosphate catabolic process"/>
    <property type="evidence" value="ECO:0007669"/>
    <property type="project" value="TreeGrafter"/>
</dbReference>
<keyword evidence="4" id="KW-0067">ATP-binding</keyword>
<keyword evidence="4" id="KW-0547">Nucleotide-binding</keyword>
<feature type="transmembrane region" description="Helical" evidence="6">
    <location>
        <begin position="552"/>
        <end position="573"/>
    </location>
</feature>
<evidence type="ECO:0000313" key="7">
    <source>
        <dbReference type="EMBL" id="KAK2193133.1"/>
    </source>
</evidence>
<keyword evidence="6" id="KW-1133">Transmembrane helix</keyword>
<dbReference type="Gene3D" id="3.30.420.150">
    <property type="entry name" value="Exopolyphosphatase. Domain 2"/>
    <property type="match status" value="1"/>
</dbReference>
<accession>A0AAD9UKR1</accession>
<dbReference type="PANTHER" id="PTHR11782">
    <property type="entry name" value="ADENOSINE/GUANOSINE DIPHOSPHATASE"/>
    <property type="match status" value="1"/>
</dbReference>
<feature type="transmembrane region" description="Helical" evidence="6">
    <location>
        <begin position="91"/>
        <end position="113"/>
    </location>
</feature>
<organism evidence="7 8">
    <name type="scientific">Ridgeia piscesae</name>
    <name type="common">Tubeworm</name>
    <dbReference type="NCBI Taxonomy" id="27915"/>
    <lineage>
        <taxon>Eukaryota</taxon>
        <taxon>Metazoa</taxon>
        <taxon>Spiralia</taxon>
        <taxon>Lophotrochozoa</taxon>
        <taxon>Annelida</taxon>
        <taxon>Polychaeta</taxon>
        <taxon>Sedentaria</taxon>
        <taxon>Canalipalpata</taxon>
        <taxon>Sabellida</taxon>
        <taxon>Siboglinidae</taxon>
        <taxon>Ridgeia</taxon>
    </lineage>
</organism>
<evidence type="ECO:0000256" key="2">
    <source>
        <dbReference type="ARBA" id="ARBA00022801"/>
    </source>
</evidence>
<dbReference type="GO" id="GO:0017111">
    <property type="term" value="F:ribonucleoside triphosphate phosphatase activity"/>
    <property type="evidence" value="ECO:0007669"/>
    <property type="project" value="TreeGrafter"/>
</dbReference>
<proteinExistence type="inferred from homology"/>
<comment type="caution">
    <text evidence="7">The sequence shown here is derived from an EMBL/GenBank/DDBJ whole genome shotgun (WGS) entry which is preliminary data.</text>
</comment>
<evidence type="ECO:0000256" key="3">
    <source>
        <dbReference type="PIRSR" id="PIRSR600407-1"/>
    </source>
</evidence>
<evidence type="ECO:0000256" key="5">
    <source>
        <dbReference type="RuleBase" id="RU003833"/>
    </source>
</evidence>
<dbReference type="SUPFAM" id="SSF54236">
    <property type="entry name" value="Ubiquitin-like"/>
    <property type="match status" value="1"/>
</dbReference>